<gene>
    <name evidence="8" type="ORF">ACFQ4O_05670</name>
</gene>
<dbReference type="Proteomes" id="UP001597171">
    <property type="component" value="Unassembled WGS sequence"/>
</dbReference>
<dbReference type="RefSeq" id="WP_378774692.1">
    <property type="nucleotide sequence ID" value="NZ_JBHTMX010000027.1"/>
</dbReference>
<feature type="domain" description="Cation efflux protein transmembrane" evidence="7">
    <location>
        <begin position="10"/>
        <end position="209"/>
    </location>
</feature>
<keyword evidence="9" id="KW-1185">Reference proteome</keyword>
<feature type="transmembrane region" description="Helical" evidence="6">
    <location>
        <begin position="36"/>
        <end position="57"/>
    </location>
</feature>
<dbReference type="Pfam" id="PF01545">
    <property type="entry name" value="Cation_efflux"/>
    <property type="match status" value="1"/>
</dbReference>
<comment type="subcellular location">
    <subcellularLocation>
        <location evidence="1">Membrane</location>
        <topology evidence="1">Multi-pass membrane protein</topology>
    </subcellularLocation>
</comment>
<organism evidence="8 9">
    <name type="scientific">Methylopila musalis</name>
    <dbReference type="NCBI Taxonomy" id="1134781"/>
    <lineage>
        <taxon>Bacteria</taxon>
        <taxon>Pseudomonadati</taxon>
        <taxon>Pseudomonadota</taxon>
        <taxon>Alphaproteobacteria</taxon>
        <taxon>Hyphomicrobiales</taxon>
        <taxon>Methylopilaceae</taxon>
        <taxon>Methylopila</taxon>
    </lineage>
</organism>
<evidence type="ECO:0000256" key="5">
    <source>
        <dbReference type="ARBA" id="ARBA00023136"/>
    </source>
</evidence>
<name>A0ABW3Z5E4_9HYPH</name>
<proteinExistence type="predicted"/>
<dbReference type="EMBL" id="JBHTMX010000027">
    <property type="protein sequence ID" value="MFD1331484.1"/>
    <property type="molecule type" value="Genomic_DNA"/>
</dbReference>
<dbReference type="PANTHER" id="PTHR43840">
    <property type="entry name" value="MITOCHONDRIAL METAL TRANSPORTER 1-RELATED"/>
    <property type="match status" value="1"/>
</dbReference>
<feature type="transmembrane region" description="Helical" evidence="6">
    <location>
        <begin position="78"/>
        <end position="102"/>
    </location>
</feature>
<evidence type="ECO:0000256" key="6">
    <source>
        <dbReference type="SAM" id="Phobius"/>
    </source>
</evidence>
<dbReference type="SUPFAM" id="SSF161111">
    <property type="entry name" value="Cation efflux protein transmembrane domain-like"/>
    <property type="match status" value="1"/>
</dbReference>
<reference evidence="9" key="1">
    <citation type="journal article" date="2019" name="Int. J. Syst. Evol. Microbiol.">
        <title>The Global Catalogue of Microorganisms (GCM) 10K type strain sequencing project: providing services to taxonomists for standard genome sequencing and annotation.</title>
        <authorList>
            <consortium name="The Broad Institute Genomics Platform"/>
            <consortium name="The Broad Institute Genome Sequencing Center for Infectious Disease"/>
            <person name="Wu L."/>
            <person name="Ma J."/>
        </authorList>
    </citation>
    <scope>NUCLEOTIDE SEQUENCE [LARGE SCALE GENOMIC DNA]</scope>
    <source>
        <strain evidence="9">CCUG 61696</strain>
    </source>
</reference>
<accession>A0ABW3Z5E4</accession>
<feature type="transmembrane region" description="Helical" evidence="6">
    <location>
        <begin position="151"/>
        <end position="171"/>
    </location>
</feature>
<dbReference type="PANTHER" id="PTHR43840:SF15">
    <property type="entry name" value="MITOCHONDRIAL METAL TRANSPORTER 1-RELATED"/>
    <property type="match status" value="1"/>
</dbReference>
<keyword evidence="3 6" id="KW-0812">Transmembrane</keyword>
<dbReference type="InterPro" id="IPR050291">
    <property type="entry name" value="CDF_Transporter"/>
</dbReference>
<evidence type="ECO:0000256" key="3">
    <source>
        <dbReference type="ARBA" id="ARBA00022692"/>
    </source>
</evidence>
<comment type="caution">
    <text evidence="8">The sequence shown here is derived from an EMBL/GenBank/DDBJ whole genome shotgun (WGS) entry which is preliminary data.</text>
</comment>
<keyword evidence="4 6" id="KW-1133">Transmembrane helix</keyword>
<feature type="transmembrane region" description="Helical" evidence="6">
    <location>
        <begin position="114"/>
        <end position="131"/>
    </location>
</feature>
<dbReference type="InterPro" id="IPR058533">
    <property type="entry name" value="Cation_efflux_TM"/>
</dbReference>
<evidence type="ECO:0000313" key="9">
    <source>
        <dbReference type="Proteomes" id="UP001597171"/>
    </source>
</evidence>
<protein>
    <submittedName>
        <fullName evidence="8">Cation diffusion facilitator family transporter</fullName>
    </submittedName>
</protein>
<dbReference type="Gene3D" id="1.20.1510.10">
    <property type="entry name" value="Cation efflux protein transmembrane domain"/>
    <property type="match status" value="1"/>
</dbReference>
<keyword evidence="5 6" id="KW-0472">Membrane</keyword>
<feature type="transmembrane region" description="Helical" evidence="6">
    <location>
        <begin position="12"/>
        <end position="30"/>
    </location>
</feature>
<sequence length="301" mass="32008">MTAAREQHVLKVSIAATVLIGAIGVGFGVLSGSLSILFDGVFGALDAAMTGLSLLVSRLIAREASQRFQMGFWHLEPLVLAVNGGLLTVICFYAFVSSVMALFSGGHELSFDWALIYAAVVTVICLAMLAYVRKANRSIGSALIALDVKSWLMSCLISLALLVAFGAAWALSRAGYGDWTRYADPALLAILTAALLPAPASTVIAAVKEILLVAPEDLNRLVREAAEAASERHGFLGCRSYVAKVGRSRVIEVYLIVPEDRPIGSIAELDAIRAEIGEAIGGEGRDRWLTIAFTGDPKWAD</sequence>
<evidence type="ECO:0000313" key="8">
    <source>
        <dbReference type="EMBL" id="MFD1331484.1"/>
    </source>
</evidence>
<evidence type="ECO:0000259" key="7">
    <source>
        <dbReference type="Pfam" id="PF01545"/>
    </source>
</evidence>
<dbReference type="InterPro" id="IPR027469">
    <property type="entry name" value="Cation_efflux_TMD_sf"/>
</dbReference>
<keyword evidence="2" id="KW-0813">Transport</keyword>
<feature type="transmembrane region" description="Helical" evidence="6">
    <location>
        <begin position="186"/>
        <end position="207"/>
    </location>
</feature>
<evidence type="ECO:0000256" key="1">
    <source>
        <dbReference type="ARBA" id="ARBA00004141"/>
    </source>
</evidence>
<evidence type="ECO:0000256" key="2">
    <source>
        <dbReference type="ARBA" id="ARBA00022448"/>
    </source>
</evidence>
<evidence type="ECO:0000256" key="4">
    <source>
        <dbReference type="ARBA" id="ARBA00022989"/>
    </source>
</evidence>